<dbReference type="InterPro" id="IPR011055">
    <property type="entry name" value="Dup_hybrid_motif"/>
</dbReference>
<comment type="caution">
    <text evidence="16">The sequence shown here is derived from an EMBL/GenBank/DDBJ whole genome shotgun (WGS) entry which is preliminary data.</text>
</comment>
<dbReference type="InterPro" id="IPR011297">
    <property type="entry name" value="PTS_IIABC_b_glu"/>
</dbReference>
<keyword evidence="3" id="KW-1003">Cell membrane</keyword>
<keyword evidence="2" id="KW-0813">Transport</keyword>
<dbReference type="Gene3D" id="2.70.70.10">
    <property type="entry name" value="Glucose Permease (Domain IIA)"/>
    <property type="match status" value="1"/>
</dbReference>
<evidence type="ECO:0000313" key="17">
    <source>
        <dbReference type="Proteomes" id="UP001589738"/>
    </source>
</evidence>
<feature type="transmembrane region" description="Helical" evidence="12">
    <location>
        <begin position="393"/>
        <end position="418"/>
    </location>
</feature>
<feature type="transmembrane region" description="Helical" evidence="12">
    <location>
        <begin position="336"/>
        <end position="356"/>
    </location>
</feature>
<protein>
    <submittedName>
        <fullName evidence="16">Beta-glucoside-specific PTS transporter subunit IIABC</fullName>
        <ecNumber evidence="16">2.7.1.-</ecNumber>
    </submittedName>
</protein>
<dbReference type="CDD" id="cd00212">
    <property type="entry name" value="PTS_IIB_glc"/>
    <property type="match status" value="1"/>
</dbReference>
<dbReference type="RefSeq" id="WP_377058749.1">
    <property type="nucleotide sequence ID" value="NZ_JBHLUU010000117.1"/>
</dbReference>
<dbReference type="PANTHER" id="PTHR30175">
    <property type="entry name" value="PHOSPHOTRANSFERASE SYSTEM TRANSPORT PROTEIN"/>
    <property type="match status" value="1"/>
</dbReference>
<dbReference type="EC" id="2.7.1.-" evidence="16"/>
<keyword evidence="8" id="KW-0418">Kinase</keyword>
<comment type="subcellular location">
    <subcellularLocation>
        <location evidence="1">Cell membrane</location>
        <topology evidence="1">Multi-pass membrane protein</topology>
    </subcellularLocation>
</comment>
<evidence type="ECO:0000256" key="12">
    <source>
        <dbReference type="SAM" id="Phobius"/>
    </source>
</evidence>
<dbReference type="InterPro" id="IPR018113">
    <property type="entry name" value="PTrfase_EIIB_Cys"/>
</dbReference>
<dbReference type="NCBIfam" id="TIGR01995">
    <property type="entry name" value="PTS-II-ABC-beta"/>
    <property type="match status" value="1"/>
</dbReference>
<evidence type="ECO:0000256" key="10">
    <source>
        <dbReference type="ARBA" id="ARBA00023136"/>
    </source>
</evidence>
<evidence type="ECO:0000256" key="6">
    <source>
        <dbReference type="ARBA" id="ARBA00022683"/>
    </source>
</evidence>
<dbReference type="SUPFAM" id="SSF55604">
    <property type="entry name" value="Glucose permease domain IIB"/>
    <property type="match status" value="1"/>
</dbReference>
<dbReference type="Pfam" id="PF00367">
    <property type="entry name" value="PTS_EIIB"/>
    <property type="match status" value="1"/>
</dbReference>
<evidence type="ECO:0000256" key="4">
    <source>
        <dbReference type="ARBA" id="ARBA00022597"/>
    </source>
</evidence>
<dbReference type="InterPro" id="IPR001996">
    <property type="entry name" value="PTS_IIB_1"/>
</dbReference>
<name>A0ABV6KVQ3_9BACI</name>
<evidence type="ECO:0000259" key="15">
    <source>
        <dbReference type="PROSITE" id="PS51103"/>
    </source>
</evidence>
<dbReference type="SUPFAM" id="SSF51261">
    <property type="entry name" value="Duplicated hybrid motif"/>
    <property type="match status" value="1"/>
</dbReference>
<feature type="transmembrane region" description="Helical" evidence="12">
    <location>
        <begin position="298"/>
        <end position="324"/>
    </location>
</feature>
<dbReference type="Pfam" id="PF00358">
    <property type="entry name" value="PTS_EIIA_1"/>
    <property type="match status" value="1"/>
</dbReference>
<evidence type="ECO:0000256" key="8">
    <source>
        <dbReference type="ARBA" id="ARBA00022777"/>
    </source>
</evidence>
<dbReference type="EMBL" id="JBHLUU010000117">
    <property type="protein sequence ID" value="MFC0477107.1"/>
    <property type="molecule type" value="Genomic_DNA"/>
</dbReference>
<sequence length="636" mass="67090">MKYEQLAKDIIANVGGKENVSSVVHCITRLRFKLKDESKANTEILKNMDDVVTVMKSGGQYQVVIGNHVPDVYKAVTTVGGFQGQTPVEEEEGPKGSLLSRFIDMISSIFTPVLGVLAATGMIKGFNALFVAFGLLDNTSGTYQILNATGDALFYFLPIFLGYTAIKKFGGNPFVGMAIGAALVYPTLSTLTAGEPLYTLFAGTMFESPIFVTFLGIPVILMSYSSSVIPIIISAFFAAKVEKRLKTVIPDVIKAFVVPMLTLLIVVPLTFIAIGPVATWAGNLLGQGTLAVYNVSPLIAGLLLGGFWQVFVIFGLHWGLVPIAFNNLATLGYDTILATVFAASFAQTGAVLAILIKTKNQKLKTLSIPAFISGIFGVTEPAIYGITLPLKKAFIMSCIAAGIGGAIAGATNVTGYIIGGLGIFGIPSYISPEGIDFGFYGAIISIVVGFIAGFVLTLLFGGINKEQQASKETTSAASEVAATKVQNEDVVSPLNGEVVALSDVKDAAFSSGALGHGVAIEPSEGKLVAPVNGTVSALFPTKHAIGITTDSGADILIHIGMDTVQLEGKFFSAHVSQGDYVKKGQLLIEFDMEQIKEAGKPLTTPIVVTNHKEFDLQLVDAKQVKTGAPLFTLDSK</sequence>
<dbReference type="PROSITE" id="PS00371">
    <property type="entry name" value="PTS_EIIA_TYPE_1_HIS"/>
    <property type="match status" value="1"/>
</dbReference>
<evidence type="ECO:0000313" key="16">
    <source>
        <dbReference type="EMBL" id="MFC0477107.1"/>
    </source>
</evidence>
<dbReference type="PROSITE" id="PS51093">
    <property type="entry name" value="PTS_EIIA_TYPE_1"/>
    <property type="match status" value="1"/>
</dbReference>
<feature type="transmembrane region" description="Helical" evidence="12">
    <location>
        <begin position="211"/>
        <end position="239"/>
    </location>
</feature>
<dbReference type="Pfam" id="PF02378">
    <property type="entry name" value="PTS_EIIC"/>
    <property type="match status" value="1"/>
</dbReference>
<dbReference type="InterPro" id="IPR001127">
    <property type="entry name" value="PTS_EIIA_1_perm"/>
</dbReference>
<dbReference type="InterPro" id="IPR036878">
    <property type="entry name" value="Glu_permease_IIB"/>
</dbReference>
<evidence type="ECO:0000256" key="11">
    <source>
        <dbReference type="PROSITE-ProRule" id="PRU00421"/>
    </source>
</evidence>
<dbReference type="PANTHER" id="PTHR30175:SF1">
    <property type="entry name" value="PTS SYSTEM ARBUTIN-, CELLOBIOSE-, AND SALICIN-SPECIFIC EIIBC COMPONENT-RELATED"/>
    <property type="match status" value="1"/>
</dbReference>
<dbReference type="NCBIfam" id="TIGR00830">
    <property type="entry name" value="PTBA"/>
    <property type="match status" value="1"/>
</dbReference>
<keyword evidence="17" id="KW-1185">Reference proteome</keyword>
<proteinExistence type="predicted"/>
<feature type="transmembrane region" description="Helical" evidence="12">
    <location>
        <begin position="109"/>
        <end position="133"/>
    </location>
</feature>
<feature type="domain" description="PTS EIIC type-1" evidence="15">
    <location>
        <begin position="104"/>
        <end position="476"/>
    </location>
</feature>
<reference evidence="16 17" key="1">
    <citation type="submission" date="2024-09" db="EMBL/GenBank/DDBJ databases">
        <authorList>
            <person name="Sun Q."/>
            <person name="Mori K."/>
        </authorList>
    </citation>
    <scope>NUCLEOTIDE SEQUENCE [LARGE SCALE GENOMIC DNA]</scope>
    <source>
        <strain evidence="16 17">CGMCC 1.9126</strain>
    </source>
</reference>
<feature type="domain" description="PTS EIIB type-1" evidence="14">
    <location>
        <begin position="4"/>
        <end position="86"/>
    </location>
</feature>
<evidence type="ECO:0000256" key="3">
    <source>
        <dbReference type="ARBA" id="ARBA00022475"/>
    </source>
</evidence>
<feature type="transmembrane region" description="Helical" evidence="12">
    <location>
        <begin position="173"/>
        <end position="191"/>
    </location>
</feature>
<evidence type="ECO:0000259" key="14">
    <source>
        <dbReference type="PROSITE" id="PS51098"/>
    </source>
</evidence>
<evidence type="ECO:0000256" key="2">
    <source>
        <dbReference type="ARBA" id="ARBA00022448"/>
    </source>
</evidence>
<dbReference type="PROSITE" id="PS51103">
    <property type="entry name" value="PTS_EIIC_TYPE_1"/>
    <property type="match status" value="1"/>
</dbReference>
<evidence type="ECO:0000256" key="9">
    <source>
        <dbReference type="ARBA" id="ARBA00022989"/>
    </source>
</evidence>
<keyword evidence="10 12" id="KW-0472">Membrane</keyword>
<keyword evidence="9 12" id="KW-1133">Transmembrane helix</keyword>
<keyword evidence="5 16" id="KW-0808">Transferase</keyword>
<feature type="transmembrane region" description="Helical" evidence="12">
    <location>
        <begin position="145"/>
        <end position="166"/>
    </location>
</feature>
<keyword evidence="7 12" id="KW-0812">Transmembrane</keyword>
<dbReference type="Proteomes" id="UP001589738">
    <property type="component" value="Unassembled WGS sequence"/>
</dbReference>
<feature type="transmembrane region" description="Helical" evidence="12">
    <location>
        <begin position="438"/>
        <end position="461"/>
    </location>
</feature>
<dbReference type="InterPro" id="IPR003352">
    <property type="entry name" value="PTS_EIIC"/>
</dbReference>
<feature type="transmembrane region" description="Helical" evidence="12">
    <location>
        <begin position="368"/>
        <end position="386"/>
    </location>
</feature>
<dbReference type="InterPro" id="IPR013013">
    <property type="entry name" value="PTS_EIIC_1"/>
</dbReference>
<accession>A0ABV6KVQ3</accession>
<dbReference type="Gene3D" id="3.30.1360.60">
    <property type="entry name" value="Glucose permease domain IIB"/>
    <property type="match status" value="1"/>
</dbReference>
<keyword evidence="6" id="KW-0598">Phosphotransferase system</keyword>
<feature type="active site" description="Phosphocysteine intermediate; for EIIB activity" evidence="11">
    <location>
        <position position="26"/>
    </location>
</feature>
<feature type="domain" description="PTS EIIA type-1" evidence="13">
    <location>
        <begin position="506"/>
        <end position="610"/>
    </location>
</feature>
<evidence type="ECO:0000256" key="5">
    <source>
        <dbReference type="ARBA" id="ARBA00022679"/>
    </source>
</evidence>
<dbReference type="PROSITE" id="PS51098">
    <property type="entry name" value="PTS_EIIB_TYPE_1"/>
    <property type="match status" value="1"/>
</dbReference>
<evidence type="ECO:0000256" key="1">
    <source>
        <dbReference type="ARBA" id="ARBA00004651"/>
    </source>
</evidence>
<dbReference type="InterPro" id="IPR050558">
    <property type="entry name" value="PTS_Sugar-Specific_Components"/>
</dbReference>
<evidence type="ECO:0000256" key="7">
    <source>
        <dbReference type="ARBA" id="ARBA00022692"/>
    </source>
</evidence>
<dbReference type="GO" id="GO:0016740">
    <property type="term" value="F:transferase activity"/>
    <property type="evidence" value="ECO:0007669"/>
    <property type="project" value="UniProtKB-KW"/>
</dbReference>
<dbReference type="PROSITE" id="PS01035">
    <property type="entry name" value="PTS_EIIB_TYPE_1_CYS"/>
    <property type="match status" value="1"/>
</dbReference>
<feature type="transmembrane region" description="Helical" evidence="12">
    <location>
        <begin position="251"/>
        <end position="278"/>
    </location>
</feature>
<keyword evidence="4" id="KW-0762">Sugar transport</keyword>
<evidence type="ECO:0000259" key="13">
    <source>
        <dbReference type="PROSITE" id="PS51093"/>
    </source>
</evidence>
<gene>
    <name evidence="16" type="ORF">ACFFHF_18035</name>
</gene>
<organism evidence="16 17">
    <name type="scientific">Robertmurraya beringensis</name>
    <dbReference type="NCBI Taxonomy" id="641660"/>
    <lineage>
        <taxon>Bacteria</taxon>
        <taxon>Bacillati</taxon>
        <taxon>Bacillota</taxon>
        <taxon>Bacilli</taxon>
        <taxon>Bacillales</taxon>
        <taxon>Bacillaceae</taxon>
        <taxon>Robertmurraya</taxon>
    </lineage>
</organism>